<feature type="transmembrane region" description="Helical" evidence="2">
    <location>
        <begin position="171"/>
        <end position="192"/>
    </location>
</feature>
<comment type="caution">
    <text evidence="3">The sequence shown here is derived from an EMBL/GenBank/DDBJ whole genome shotgun (WGS) entry which is preliminary data.</text>
</comment>
<feature type="transmembrane region" description="Helical" evidence="2">
    <location>
        <begin position="212"/>
        <end position="238"/>
    </location>
</feature>
<proteinExistence type="predicted"/>
<feature type="region of interest" description="Disordered" evidence="1">
    <location>
        <begin position="52"/>
        <end position="74"/>
    </location>
</feature>
<feature type="transmembrane region" description="Helical" evidence="2">
    <location>
        <begin position="89"/>
        <end position="115"/>
    </location>
</feature>
<organism evidence="3 4">
    <name type="scientific">Arthrobacter stackebrandtii</name>
    <dbReference type="NCBI Taxonomy" id="272161"/>
    <lineage>
        <taxon>Bacteria</taxon>
        <taxon>Bacillati</taxon>
        <taxon>Actinomycetota</taxon>
        <taxon>Actinomycetes</taxon>
        <taxon>Micrococcales</taxon>
        <taxon>Micrococcaceae</taxon>
        <taxon>Arthrobacter</taxon>
    </lineage>
</organism>
<dbReference type="RefSeq" id="WP_209680259.1">
    <property type="nucleotide sequence ID" value="NZ_JAGIOI010000001.1"/>
</dbReference>
<gene>
    <name evidence="3" type="ORF">JOF48_001969</name>
</gene>
<evidence type="ECO:0000313" key="3">
    <source>
        <dbReference type="EMBL" id="MBP2413170.1"/>
    </source>
</evidence>
<keyword evidence="2" id="KW-0472">Membrane</keyword>
<feature type="transmembrane region" description="Helical" evidence="2">
    <location>
        <begin position="250"/>
        <end position="271"/>
    </location>
</feature>
<evidence type="ECO:0000256" key="1">
    <source>
        <dbReference type="SAM" id="MobiDB-lite"/>
    </source>
</evidence>
<dbReference type="EMBL" id="JAGIOI010000001">
    <property type="protein sequence ID" value="MBP2413170.1"/>
    <property type="molecule type" value="Genomic_DNA"/>
</dbReference>
<keyword evidence="2" id="KW-0812">Transmembrane</keyword>
<keyword evidence="2" id="KW-1133">Transmembrane helix</keyword>
<evidence type="ECO:0000256" key="2">
    <source>
        <dbReference type="SAM" id="Phobius"/>
    </source>
</evidence>
<reference evidence="3 4" key="1">
    <citation type="submission" date="2021-03" db="EMBL/GenBank/DDBJ databases">
        <title>Sequencing the genomes of 1000 actinobacteria strains.</title>
        <authorList>
            <person name="Klenk H.-P."/>
        </authorList>
    </citation>
    <scope>NUCLEOTIDE SEQUENCE [LARGE SCALE GENOMIC DNA]</scope>
    <source>
        <strain evidence="3 4">DSM 16005</strain>
    </source>
</reference>
<keyword evidence="4" id="KW-1185">Reference proteome</keyword>
<feature type="transmembrane region" description="Helical" evidence="2">
    <location>
        <begin position="302"/>
        <end position="323"/>
    </location>
</feature>
<sequence>MGEQQFDERYPAMFQPGGEAAPAHLQWPVTSETAPTTIRDHTASGPPAAVGGFSPIGHESPNRPALADETASEPVAAPASAPAAAGARLAGWVAACVAVLLVAAGITIAAIPAVMSQSQMNSQGYDPIMMWVYTAGQAGAPMVGVGLGTLAAILLLNILLHPQRAEGLRRLFAIATAAVLFAGFYAQFAVFFMQPVPQKMYDSFGNEGYTVISTPVAATAMSLVAFGPLLVGLLMLAVVAAGRQLSPLRLSLVGLAMLAAAVAAQFAPAMFPDSLMAAQTFEPGAQPMVAWPYWLPGLTPSLVAAGASVLAGAALMPVLVAALRLTKAHELRGDGQGSTESPATAHEQKANNAQQQL</sequence>
<protein>
    <submittedName>
        <fullName evidence="3">MFS family permease</fullName>
    </submittedName>
</protein>
<feature type="region of interest" description="Disordered" evidence="1">
    <location>
        <begin position="332"/>
        <end position="357"/>
    </location>
</feature>
<name>A0ABS4YWG6_9MICC</name>
<accession>A0ABS4YWG6</accession>
<evidence type="ECO:0000313" key="4">
    <source>
        <dbReference type="Proteomes" id="UP000711614"/>
    </source>
</evidence>
<dbReference type="Proteomes" id="UP000711614">
    <property type="component" value="Unassembled WGS sequence"/>
</dbReference>
<feature type="transmembrane region" description="Helical" evidence="2">
    <location>
        <begin position="135"/>
        <end position="159"/>
    </location>
</feature>